<evidence type="ECO:0000313" key="1">
    <source>
        <dbReference type="EMBL" id="CAD7435257.1"/>
    </source>
</evidence>
<organism evidence="1">
    <name type="scientific">Timema monikensis</name>
    <dbReference type="NCBI Taxonomy" id="170555"/>
    <lineage>
        <taxon>Eukaryota</taxon>
        <taxon>Metazoa</taxon>
        <taxon>Ecdysozoa</taxon>
        <taxon>Arthropoda</taxon>
        <taxon>Hexapoda</taxon>
        <taxon>Insecta</taxon>
        <taxon>Pterygota</taxon>
        <taxon>Neoptera</taxon>
        <taxon>Polyneoptera</taxon>
        <taxon>Phasmatodea</taxon>
        <taxon>Timematodea</taxon>
        <taxon>Timematoidea</taxon>
        <taxon>Timematidae</taxon>
        <taxon>Timema</taxon>
    </lineage>
</organism>
<dbReference type="AlphaFoldDB" id="A0A7R9ELN7"/>
<proteinExistence type="predicted"/>
<name>A0A7R9ELN7_9NEOP</name>
<protein>
    <submittedName>
        <fullName evidence="1">Uncharacterized protein</fullName>
    </submittedName>
</protein>
<sequence length="193" mass="21993">MASLRRSIKKDRRSPFSQTITVTFELLSEIIGHKRWTFYGATKCIYVTKIANRTLLLGMVCEITTSSFVTAHLTSHSQPVPDIRKELFLFVLSNLVPLCSGVFWSSRTVERKWILGVLVTALRSSLESLRQQRVSFRGTDEVYIRPTRSLQVKMAVLNGNRMSLSTRGSLVFRDQHVKDNTWKEISGIVGRSI</sequence>
<gene>
    <name evidence="1" type="ORF">TMSB3V08_LOCUS11904</name>
</gene>
<reference evidence="1" key="1">
    <citation type="submission" date="2020-11" db="EMBL/GenBank/DDBJ databases">
        <authorList>
            <person name="Tran Van P."/>
        </authorList>
    </citation>
    <scope>NUCLEOTIDE SEQUENCE</scope>
</reference>
<dbReference type="EMBL" id="OB799430">
    <property type="protein sequence ID" value="CAD7435257.1"/>
    <property type="molecule type" value="Genomic_DNA"/>
</dbReference>
<accession>A0A7R9ELN7</accession>